<keyword evidence="3" id="KW-1133">Transmembrane helix</keyword>
<gene>
    <name evidence="4" type="ORF">NCTC12360_02924</name>
</gene>
<feature type="transmembrane region" description="Helical" evidence="3">
    <location>
        <begin position="32"/>
        <end position="50"/>
    </location>
</feature>
<dbReference type="EMBL" id="UFYW01000001">
    <property type="protein sequence ID" value="STD84387.1"/>
    <property type="molecule type" value="Genomic_DNA"/>
</dbReference>
<evidence type="ECO:0000256" key="2">
    <source>
        <dbReference type="SAM" id="MobiDB-lite"/>
    </source>
</evidence>
<evidence type="ECO:0000256" key="1">
    <source>
        <dbReference type="SAM" id="Coils"/>
    </source>
</evidence>
<evidence type="ECO:0000313" key="4">
    <source>
        <dbReference type="EMBL" id="STD84387.1"/>
    </source>
</evidence>
<protein>
    <submittedName>
        <fullName evidence="4">Uncharacterized protein</fullName>
    </submittedName>
</protein>
<accession>A0A376H0U0</accession>
<dbReference type="AlphaFoldDB" id="A0A376H0U0"/>
<feature type="coiled-coil region" evidence="1">
    <location>
        <begin position="228"/>
        <end position="255"/>
    </location>
</feature>
<dbReference type="OrthoDB" id="9783680at2"/>
<evidence type="ECO:0000256" key="3">
    <source>
        <dbReference type="SAM" id="Phobius"/>
    </source>
</evidence>
<reference evidence="4 5" key="1">
    <citation type="submission" date="2018-06" db="EMBL/GenBank/DDBJ databases">
        <authorList>
            <consortium name="Pathogen Informatics"/>
            <person name="Doyle S."/>
        </authorList>
    </citation>
    <scope>NUCLEOTIDE SEQUENCE [LARGE SCALE GENOMIC DNA]</scope>
    <source>
        <strain evidence="4 5">NCTC12360</strain>
    </source>
</reference>
<name>A0A376H0U0_ENTGA</name>
<proteinExistence type="predicted"/>
<keyword evidence="3" id="KW-0472">Membrane</keyword>
<dbReference type="Gene3D" id="2.60.40.10">
    <property type="entry name" value="Immunoglobulins"/>
    <property type="match status" value="1"/>
</dbReference>
<feature type="transmembrane region" description="Helical" evidence="3">
    <location>
        <begin position="6"/>
        <end position="25"/>
    </location>
</feature>
<evidence type="ECO:0000313" key="5">
    <source>
        <dbReference type="Proteomes" id="UP000254807"/>
    </source>
</evidence>
<sequence length="381" mass="41451">MGMWISLVSFLAVIVSGILLIIAAIKKRPKKRLGFILCGSVILFFVGAILSPSNLTLSVISPEIQTDETGKATIEGEATADAVLTINGETVKNSKGSFSYTVHLNDATEQQVVVKAALNDQKKEQEVLIKPSKEFVAYLEAEKAEKELIKRVETALALAESKPTQKKYDEAATLVHSLSKTYDDYDQRLAVLQDHLQIASALEKAEQSLSRTDLEAAAKLVAATSLTKTEFEDRLASLQTKVEEKETQAKLQAQATKAVEKAEAEPTEANLASATSAIAKLPSADDGLTQRAEAVRQSIREEQERQLAKAEQERQAAAAAEQQANQASQSNQTTSNQAEEYVMITRTGKKYHTHKCGNGTYFPATLSEALSKGLTPCEKCY</sequence>
<dbReference type="InterPro" id="IPR013783">
    <property type="entry name" value="Ig-like_fold"/>
</dbReference>
<organism evidence="4 5">
    <name type="scientific">Enterococcus gallinarum</name>
    <dbReference type="NCBI Taxonomy" id="1353"/>
    <lineage>
        <taxon>Bacteria</taxon>
        <taxon>Bacillati</taxon>
        <taxon>Bacillota</taxon>
        <taxon>Bacilli</taxon>
        <taxon>Lactobacillales</taxon>
        <taxon>Enterococcaceae</taxon>
        <taxon>Enterococcus</taxon>
    </lineage>
</organism>
<feature type="region of interest" description="Disordered" evidence="2">
    <location>
        <begin position="296"/>
        <end position="338"/>
    </location>
</feature>
<keyword evidence="1" id="KW-0175">Coiled coil</keyword>
<feature type="compositionally biased region" description="Low complexity" evidence="2">
    <location>
        <begin position="315"/>
        <end position="338"/>
    </location>
</feature>
<dbReference type="Proteomes" id="UP000254807">
    <property type="component" value="Unassembled WGS sequence"/>
</dbReference>
<dbReference type="RefSeq" id="WP_060815409.1">
    <property type="nucleotide sequence ID" value="NZ_JBHULA010000061.1"/>
</dbReference>
<keyword evidence="5" id="KW-1185">Reference proteome</keyword>
<keyword evidence="3" id="KW-0812">Transmembrane</keyword>
<feature type="compositionally biased region" description="Basic and acidic residues" evidence="2">
    <location>
        <begin position="298"/>
        <end position="314"/>
    </location>
</feature>